<dbReference type="EMBL" id="BONF01000042">
    <property type="protein sequence ID" value="GIF84963.1"/>
    <property type="molecule type" value="Genomic_DNA"/>
</dbReference>
<dbReference type="AlphaFoldDB" id="A0A8J3JTX9"/>
<reference evidence="3 4" key="1">
    <citation type="submission" date="2021-01" db="EMBL/GenBank/DDBJ databases">
        <title>Whole genome shotgun sequence of Catellatospora bangladeshensis NBRC 107357.</title>
        <authorList>
            <person name="Komaki H."/>
            <person name="Tamura T."/>
        </authorList>
    </citation>
    <scope>NUCLEOTIDE SEQUENCE [LARGE SCALE GENOMIC DNA]</scope>
    <source>
        <strain evidence="3 4">NBRC 107357</strain>
    </source>
</reference>
<dbReference type="RefSeq" id="WP_203754052.1">
    <property type="nucleotide sequence ID" value="NZ_BONF01000042.1"/>
</dbReference>
<feature type="region of interest" description="Disordered" evidence="2">
    <location>
        <begin position="106"/>
        <end position="142"/>
    </location>
</feature>
<evidence type="ECO:0000256" key="2">
    <source>
        <dbReference type="SAM" id="MobiDB-lite"/>
    </source>
</evidence>
<feature type="compositionally biased region" description="Pro residues" evidence="2">
    <location>
        <begin position="83"/>
        <end position="93"/>
    </location>
</feature>
<dbReference type="Proteomes" id="UP000601223">
    <property type="component" value="Unassembled WGS sequence"/>
</dbReference>
<name>A0A8J3JTX9_9ACTN</name>
<sequence>MAGLSTQELTQIQETLASGKRPKVMFTEAAGQIAGQLGQVVQLDDPATHDEWILVKFGSDVLPFAPGDLSIPPKGHTVRKPAPEPVPEPVAPPEPEFMIIREKPVRQERSVSETPEVPAETSSVAPAPRKPAAKGPKVKPPAGLTVTLAYTEGEWTVGAVQGTKALAKPYVIKAQEALKMVSMLDVPGVQEAVEQILAAERAEAEAHAGKLRAELAELEAKLAELGAAGV</sequence>
<keyword evidence="1" id="KW-0175">Coiled coil</keyword>
<comment type="caution">
    <text evidence="3">The sequence shown here is derived from an EMBL/GenBank/DDBJ whole genome shotgun (WGS) entry which is preliminary data.</text>
</comment>
<evidence type="ECO:0000256" key="1">
    <source>
        <dbReference type="SAM" id="Coils"/>
    </source>
</evidence>
<evidence type="ECO:0000313" key="4">
    <source>
        <dbReference type="Proteomes" id="UP000601223"/>
    </source>
</evidence>
<feature type="region of interest" description="Disordered" evidence="2">
    <location>
        <begin position="72"/>
        <end position="93"/>
    </location>
</feature>
<proteinExistence type="predicted"/>
<feature type="coiled-coil region" evidence="1">
    <location>
        <begin position="201"/>
        <end position="228"/>
    </location>
</feature>
<evidence type="ECO:0000313" key="3">
    <source>
        <dbReference type="EMBL" id="GIF84963.1"/>
    </source>
</evidence>
<protein>
    <submittedName>
        <fullName evidence="3">Uncharacterized protein</fullName>
    </submittedName>
</protein>
<keyword evidence="4" id="KW-1185">Reference proteome</keyword>
<accession>A0A8J3JTX9</accession>
<organism evidence="3 4">
    <name type="scientific">Catellatospora bangladeshensis</name>
    <dbReference type="NCBI Taxonomy" id="310355"/>
    <lineage>
        <taxon>Bacteria</taxon>
        <taxon>Bacillati</taxon>
        <taxon>Actinomycetota</taxon>
        <taxon>Actinomycetes</taxon>
        <taxon>Micromonosporales</taxon>
        <taxon>Micromonosporaceae</taxon>
        <taxon>Catellatospora</taxon>
    </lineage>
</organism>
<gene>
    <name evidence="3" type="ORF">Cba03nite_63120</name>
</gene>